<accession>A0A8R7U9P1</accession>
<reference evidence="1" key="2">
    <citation type="submission" date="2018-03" db="EMBL/GenBank/DDBJ databases">
        <title>The Triticum urartu genome reveals the dynamic nature of wheat genome evolution.</title>
        <authorList>
            <person name="Ling H."/>
            <person name="Ma B."/>
            <person name="Shi X."/>
            <person name="Liu H."/>
            <person name="Dong L."/>
            <person name="Sun H."/>
            <person name="Cao Y."/>
            <person name="Gao Q."/>
            <person name="Zheng S."/>
            <person name="Li Y."/>
            <person name="Yu Y."/>
            <person name="Du H."/>
            <person name="Qi M."/>
            <person name="Li Y."/>
            <person name="Yu H."/>
            <person name="Cui Y."/>
            <person name="Wang N."/>
            <person name="Chen C."/>
            <person name="Wu H."/>
            <person name="Zhao Y."/>
            <person name="Zhang J."/>
            <person name="Li Y."/>
            <person name="Zhou W."/>
            <person name="Zhang B."/>
            <person name="Hu W."/>
            <person name="Eijk M."/>
            <person name="Tang J."/>
            <person name="Witsenboer H."/>
            <person name="Zhao S."/>
            <person name="Li Z."/>
            <person name="Zhang A."/>
            <person name="Wang D."/>
            <person name="Liang C."/>
        </authorList>
    </citation>
    <scope>NUCLEOTIDE SEQUENCE [LARGE SCALE GENOMIC DNA]</scope>
    <source>
        <strain evidence="1">cv. G1812</strain>
    </source>
</reference>
<sequence length="78" mass="8546">MTFIVGVQDHEEPGQLLLILAQEHCAAIGIASSGAKRKVHQLRGCTARGGWRRSDQCSPRSCCLPFSSVSLEQQAYFL</sequence>
<evidence type="ECO:0000313" key="1">
    <source>
        <dbReference type="EnsemblPlants" id="TuG1812G0400003427.01.T01.cds321097"/>
    </source>
</evidence>
<keyword evidence="2" id="KW-1185">Reference proteome</keyword>
<organism evidence="1 2">
    <name type="scientific">Triticum urartu</name>
    <name type="common">Red wild einkorn</name>
    <name type="synonym">Crithodium urartu</name>
    <dbReference type="NCBI Taxonomy" id="4572"/>
    <lineage>
        <taxon>Eukaryota</taxon>
        <taxon>Viridiplantae</taxon>
        <taxon>Streptophyta</taxon>
        <taxon>Embryophyta</taxon>
        <taxon>Tracheophyta</taxon>
        <taxon>Spermatophyta</taxon>
        <taxon>Magnoliopsida</taxon>
        <taxon>Liliopsida</taxon>
        <taxon>Poales</taxon>
        <taxon>Poaceae</taxon>
        <taxon>BOP clade</taxon>
        <taxon>Pooideae</taxon>
        <taxon>Triticodae</taxon>
        <taxon>Triticeae</taxon>
        <taxon>Triticinae</taxon>
        <taxon>Triticum</taxon>
    </lineage>
</organism>
<reference evidence="2" key="1">
    <citation type="journal article" date="2013" name="Nature">
        <title>Draft genome of the wheat A-genome progenitor Triticum urartu.</title>
        <authorList>
            <person name="Ling H.Q."/>
            <person name="Zhao S."/>
            <person name="Liu D."/>
            <person name="Wang J."/>
            <person name="Sun H."/>
            <person name="Zhang C."/>
            <person name="Fan H."/>
            <person name="Li D."/>
            <person name="Dong L."/>
            <person name="Tao Y."/>
            <person name="Gao C."/>
            <person name="Wu H."/>
            <person name="Li Y."/>
            <person name="Cui Y."/>
            <person name="Guo X."/>
            <person name="Zheng S."/>
            <person name="Wang B."/>
            <person name="Yu K."/>
            <person name="Liang Q."/>
            <person name="Yang W."/>
            <person name="Lou X."/>
            <person name="Chen J."/>
            <person name="Feng M."/>
            <person name="Jian J."/>
            <person name="Zhang X."/>
            <person name="Luo G."/>
            <person name="Jiang Y."/>
            <person name="Liu J."/>
            <person name="Wang Z."/>
            <person name="Sha Y."/>
            <person name="Zhang B."/>
            <person name="Wu H."/>
            <person name="Tang D."/>
            <person name="Shen Q."/>
            <person name="Xue P."/>
            <person name="Zou S."/>
            <person name="Wang X."/>
            <person name="Liu X."/>
            <person name="Wang F."/>
            <person name="Yang Y."/>
            <person name="An X."/>
            <person name="Dong Z."/>
            <person name="Zhang K."/>
            <person name="Zhang X."/>
            <person name="Luo M.C."/>
            <person name="Dvorak J."/>
            <person name="Tong Y."/>
            <person name="Wang J."/>
            <person name="Yang H."/>
            <person name="Li Z."/>
            <person name="Wang D."/>
            <person name="Zhang A."/>
            <person name="Wang J."/>
        </authorList>
    </citation>
    <scope>NUCLEOTIDE SEQUENCE</scope>
    <source>
        <strain evidence="2">cv. G1812</strain>
    </source>
</reference>
<dbReference type="Proteomes" id="UP000015106">
    <property type="component" value="Chromosome 4"/>
</dbReference>
<reference evidence="1" key="3">
    <citation type="submission" date="2022-06" db="UniProtKB">
        <authorList>
            <consortium name="EnsemblPlants"/>
        </authorList>
    </citation>
    <scope>IDENTIFICATION</scope>
</reference>
<protein>
    <submittedName>
        <fullName evidence="1">Uncharacterized protein</fullName>
    </submittedName>
</protein>
<dbReference type="Gramene" id="TuG1812G0400003427.01.T01">
    <property type="protein sequence ID" value="TuG1812G0400003427.01.T01.cds321097"/>
    <property type="gene ID" value="TuG1812G0400003427.01"/>
</dbReference>
<name>A0A8R7U9P1_TRIUA</name>
<proteinExistence type="predicted"/>
<evidence type="ECO:0000313" key="2">
    <source>
        <dbReference type="Proteomes" id="UP000015106"/>
    </source>
</evidence>
<dbReference type="AlphaFoldDB" id="A0A8R7U9P1"/>
<dbReference type="EnsemblPlants" id="TuG1812G0400003427.01.T01">
    <property type="protein sequence ID" value="TuG1812G0400003427.01.T01.cds321097"/>
    <property type="gene ID" value="TuG1812G0400003427.01"/>
</dbReference>